<keyword evidence="1" id="KW-0812">Transmembrane</keyword>
<keyword evidence="1" id="KW-0472">Membrane</keyword>
<dbReference type="AlphaFoldDB" id="A0A1I8B353"/>
<dbReference type="Proteomes" id="UP000095281">
    <property type="component" value="Unplaced"/>
</dbReference>
<accession>A0A1I8B353</accession>
<keyword evidence="2" id="KW-1185">Reference proteome</keyword>
<reference evidence="3" key="1">
    <citation type="submission" date="2016-11" db="UniProtKB">
        <authorList>
            <consortium name="WormBaseParasite"/>
        </authorList>
    </citation>
    <scope>IDENTIFICATION</scope>
</reference>
<evidence type="ECO:0000313" key="2">
    <source>
        <dbReference type="Proteomes" id="UP000095281"/>
    </source>
</evidence>
<protein>
    <submittedName>
        <fullName evidence="3">Serpentine receptor class gamma</fullName>
    </submittedName>
</protein>
<sequence length="121" mass="14455">MTIDTNVQEDYYRAFQAFFSILCAIFLLILIRPLYKFSKERTALFILFSKSCANILYQFREIYVSFYKYFSFSKSFWSWFFLAPCATVLLNAGYFHIIGLAINRFHAVFFAISYQSCWKLK</sequence>
<organism evidence="2 3">
    <name type="scientific">Meloidogyne hapla</name>
    <name type="common">Root-knot nematode worm</name>
    <dbReference type="NCBI Taxonomy" id="6305"/>
    <lineage>
        <taxon>Eukaryota</taxon>
        <taxon>Metazoa</taxon>
        <taxon>Ecdysozoa</taxon>
        <taxon>Nematoda</taxon>
        <taxon>Chromadorea</taxon>
        <taxon>Rhabditida</taxon>
        <taxon>Tylenchina</taxon>
        <taxon>Tylenchomorpha</taxon>
        <taxon>Tylenchoidea</taxon>
        <taxon>Meloidogynidae</taxon>
        <taxon>Meloidogyninae</taxon>
        <taxon>Meloidogyne</taxon>
    </lineage>
</organism>
<feature type="transmembrane region" description="Helical" evidence="1">
    <location>
        <begin position="79"/>
        <end position="102"/>
    </location>
</feature>
<proteinExistence type="predicted"/>
<keyword evidence="1" id="KW-1133">Transmembrane helix</keyword>
<evidence type="ECO:0000256" key="1">
    <source>
        <dbReference type="SAM" id="Phobius"/>
    </source>
</evidence>
<name>A0A1I8B353_MELHA</name>
<feature type="transmembrane region" description="Helical" evidence="1">
    <location>
        <begin position="12"/>
        <end position="31"/>
    </location>
</feature>
<dbReference type="WBParaSite" id="MhA1_Contig1247.frz3.gene4">
    <property type="protein sequence ID" value="MhA1_Contig1247.frz3.gene4"/>
    <property type="gene ID" value="MhA1_Contig1247.frz3.gene4"/>
</dbReference>
<evidence type="ECO:0000313" key="3">
    <source>
        <dbReference type="WBParaSite" id="MhA1_Contig1247.frz3.gene4"/>
    </source>
</evidence>